<dbReference type="PROSITE" id="PS51186">
    <property type="entry name" value="GNAT"/>
    <property type="match status" value="1"/>
</dbReference>
<dbReference type="EMBL" id="JACRSP010000001">
    <property type="protein sequence ID" value="MBC8535246.1"/>
    <property type="molecule type" value="Genomic_DNA"/>
</dbReference>
<dbReference type="InterPro" id="IPR000182">
    <property type="entry name" value="GNAT_dom"/>
</dbReference>
<dbReference type="SUPFAM" id="SSF55729">
    <property type="entry name" value="Acyl-CoA N-acyltransferases (Nat)"/>
    <property type="match status" value="1"/>
</dbReference>
<dbReference type="AlphaFoldDB" id="A0A926DBM2"/>
<evidence type="ECO:0000313" key="3">
    <source>
        <dbReference type="Proteomes" id="UP000620366"/>
    </source>
</evidence>
<dbReference type="InterPro" id="IPR051554">
    <property type="entry name" value="Acetyltransferase_Eis"/>
</dbReference>
<proteinExistence type="predicted"/>
<dbReference type="PANTHER" id="PTHR37817">
    <property type="entry name" value="N-ACETYLTRANSFERASE EIS"/>
    <property type="match status" value="1"/>
</dbReference>
<keyword evidence="3" id="KW-1185">Reference proteome</keyword>
<dbReference type="Pfam" id="PF13527">
    <property type="entry name" value="Acetyltransf_9"/>
    <property type="match status" value="1"/>
</dbReference>
<evidence type="ECO:0000313" key="2">
    <source>
        <dbReference type="EMBL" id="MBC8535246.1"/>
    </source>
</evidence>
<organism evidence="2 3">
    <name type="scientific">Feifania hominis</name>
    <dbReference type="NCBI Taxonomy" id="2763660"/>
    <lineage>
        <taxon>Bacteria</taxon>
        <taxon>Bacillati</taxon>
        <taxon>Bacillota</taxon>
        <taxon>Clostridia</taxon>
        <taxon>Eubacteriales</taxon>
        <taxon>Feifaniaceae</taxon>
        <taxon>Feifania</taxon>
    </lineage>
</organism>
<name>A0A926DBM2_9FIRM</name>
<gene>
    <name evidence="2" type="ORF">H8695_00845</name>
</gene>
<comment type="caution">
    <text evidence="2">The sequence shown here is derived from an EMBL/GenBank/DDBJ whole genome shotgun (WGS) entry which is preliminary data.</text>
</comment>
<sequence>MSAESGVMRAGREQLPRLIENWNLVFGDSVEEIRRFYDAFWEEGVFLCICSGGEIVSQLALLPAVYRFAEKTVPAWYLYAALTRPEGRGRGLMGELVTAAVRQVRDMGAPLLFTLPASAGLYGYYARFGFATAFFRERGASAAWPAGYEAYRRQMEREPYCVVWGERHFSYAAGGGFSPPGCRAVHEPEPYGMARICDVAGLLRALPEEQAAGAQTAVSGDEIILENNGVFRLPCGGENLTLGELTPRLLAGFGGGRPYADLLLE</sequence>
<protein>
    <submittedName>
        <fullName evidence="2">GNAT family N-acetyltransferase</fullName>
    </submittedName>
</protein>
<dbReference type="GO" id="GO:0030649">
    <property type="term" value="P:aminoglycoside antibiotic catabolic process"/>
    <property type="evidence" value="ECO:0007669"/>
    <property type="project" value="TreeGrafter"/>
</dbReference>
<evidence type="ECO:0000259" key="1">
    <source>
        <dbReference type="PROSITE" id="PS51186"/>
    </source>
</evidence>
<dbReference type="Gene3D" id="3.40.630.30">
    <property type="match status" value="1"/>
</dbReference>
<dbReference type="GO" id="GO:0034069">
    <property type="term" value="F:aminoglycoside N-acetyltransferase activity"/>
    <property type="evidence" value="ECO:0007669"/>
    <property type="project" value="TreeGrafter"/>
</dbReference>
<reference evidence="2" key="1">
    <citation type="submission" date="2020-08" db="EMBL/GenBank/DDBJ databases">
        <title>Genome public.</title>
        <authorList>
            <person name="Liu C."/>
            <person name="Sun Q."/>
        </authorList>
    </citation>
    <scope>NUCLEOTIDE SEQUENCE</scope>
    <source>
        <strain evidence="2">BX7</strain>
    </source>
</reference>
<dbReference type="PANTHER" id="PTHR37817:SF1">
    <property type="entry name" value="N-ACETYLTRANSFERASE EIS"/>
    <property type="match status" value="1"/>
</dbReference>
<feature type="domain" description="N-acetyltransferase" evidence="1">
    <location>
        <begin position="6"/>
        <end position="151"/>
    </location>
</feature>
<accession>A0A926DBM2</accession>
<dbReference type="InterPro" id="IPR016181">
    <property type="entry name" value="Acyl_CoA_acyltransferase"/>
</dbReference>
<dbReference type="Proteomes" id="UP000620366">
    <property type="component" value="Unassembled WGS sequence"/>
</dbReference>
<dbReference type="RefSeq" id="WP_249298881.1">
    <property type="nucleotide sequence ID" value="NZ_JACRSP010000001.1"/>
</dbReference>